<dbReference type="Proteomes" id="UP000015106">
    <property type="component" value="Chromosome 1"/>
</dbReference>
<sequence>PPPLPAAAHDGISSPPSTSGVLLPSGLSRASRGIPTRVGINPRRCLPVIRRGRGSTRGDACEDAMFNRIPPVADVRRLIFPVTVAPSCSHSCTSPPGLVQSLLYMRHCLMLRFNAPLASREIWRRPRLGTPKTCACVSLMPLRHCRLLGDMKEV</sequence>
<organism evidence="2 3">
    <name type="scientific">Triticum urartu</name>
    <name type="common">Red wild einkorn</name>
    <name type="synonym">Crithodium urartu</name>
    <dbReference type="NCBI Taxonomy" id="4572"/>
    <lineage>
        <taxon>Eukaryota</taxon>
        <taxon>Viridiplantae</taxon>
        <taxon>Streptophyta</taxon>
        <taxon>Embryophyta</taxon>
        <taxon>Tracheophyta</taxon>
        <taxon>Spermatophyta</taxon>
        <taxon>Magnoliopsida</taxon>
        <taxon>Liliopsida</taxon>
        <taxon>Poales</taxon>
        <taxon>Poaceae</taxon>
        <taxon>BOP clade</taxon>
        <taxon>Pooideae</taxon>
        <taxon>Triticodae</taxon>
        <taxon>Triticeae</taxon>
        <taxon>Triticinae</taxon>
        <taxon>Triticum</taxon>
    </lineage>
</organism>
<dbReference type="EnsemblPlants" id="TuG1812G0100001960.01.T01">
    <property type="protein sequence ID" value="TuG1812G0100001960.01.T01"/>
    <property type="gene ID" value="TuG1812G0100001960.01"/>
</dbReference>
<protein>
    <submittedName>
        <fullName evidence="2">Uncharacterized protein</fullName>
    </submittedName>
</protein>
<feature type="region of interest" description="Disordered" evidence="1">
    <location>
        <begin position="1"/>
        <end position="26"/>
    </location>
</feature>
<dbReference type="AlphaFoldDB" id="A0A8R7P741"/>
<proteinExistence type="predicted"/>
<evidence type="ECO:0000256" key="1">
    <source>
        <dbReference type="SAM" id="MobiDB-lite"/>
    </source>
</evidence>
<reference evidence="3" key="1">
    <citation type="journal article" date="2013" name="Nature">
        <title>Draft genome of the wheat A-genome progenitor Triticum urartu.</title>
        <authorList>
            <person name="Ling H.Q."/>
            <person name="Zhao S."/>
            <person name="Liu D."/>
            <person name="Wang J."/>
            <person name="Sun H."/>
            <person name="Zhang C."/>
            <person name="Fan H."/>
            <person name="Li D."/>
            <person name="Dong L."/>
            <person name="Tao Y."/>
            <person name="Gao C."/>
            <person name="Wu H."/>
            <person name="Li Y."/>
            <person name="Cui Y."/>
            <person name="Guo X."/>
            <person name="Zheng S."/>
            <person name="Wang B."/>
            <person name="Yu K."/>
            <person name="Liang Q."/>
            <person name="Yang W."/>
            <person name="Lou X."/>
            <person name="Chen J."/>
            <person name="Feng M."/>
            <person name="Jian J."/>
            <person name="Zhang X."/>
            <person name="Luo G."/>
            <person name="Jiang Y."/>
            <person name="Liu J."/>
            <person name="Wang Z."/>
            <person name="Sha Y."/>
            <person name="Zhang B."/>
            <person name="Wu H."/>
            <person name="Tang D."/>
            <person name="Shen Q."/>
            <person name="Xue P."/>
            <person name="Zou S."/>
            <person name="Wang X."/>
            <person name="Liu X."/>
            <person name="Wang F."/>
            <person name="Yang Y."/>
            <person name="An X."/>
            <person name="Dong Z."/>
            <person name="Zhang K."/>
            <person name="Zhang X."/>
            <person name="Luo M.C."/>
            <person name="Dvorak J."/>
            <person name="Tong Y."/>
            <person name="Wang J."/>
            <person name="Yang H."/>
            <person name="Li Z."/>
            <person name="Wang D."/>
            <person name="Zhang A."/>
            <person name="Wang J."/>
        </authorList>
    </citation>
    <scope>NUCLEOTIDE SEQUENCE</scope>
    <source>
        <strain evidence="3">cv. G1812</strain>
    </source>
</reference>
<dbReference type="Gramene" id="TuG1812G0100001960.01.T01">
    <property type="protein sequence ID" value="TuG1812G0100001960.01.T01"/>
    <property type="gene ID" value="TuG1812G0100001960.01"/>
</dbReference>
<accession>A0A8R7P741</accession>
<name>A0A8R7P741_TRIUA</name>
<reference evidence="2" key="3">
    <citation type="submission" date="2022-06" db="UniProtKB">
        <authorList>
            <consortium name="EnsemblPlants"/>
        </authorList>
    </citation>
    <scope>IDENTIFICATION</scope>
</reference>
<evidence type="ECO:0000313" key="2">
    <source>
        <dbReference type="EnsemblPlants" id="TuG1812G0100001960.01.T01"/>
    </source>
</evidence>
<evidence type="ECO:0000313" key="3">
    <source>
        <dbReference type="Proteomes" id="UP000015106"/>
    </source>
</evidence>
<reference evidence="2" key="2">
    <citation type="submission" date="2018-03" db="EMBL/GenBank/DDBJ databases">
        <title>The Triticum urartu genome reveals the dynamic nature of wheat genome evolution.</title>
        <authorList>
            <person name="Ling H."/>
            <person name="Ma B."/>
            <person name="Shi X."/>
            <person name="Liu H."/>
            <person name="Dong L."/>
            <person name="Sun H."/>
            <person name="Cao Y."/>
            <person name="Gao Q."/>
            <person name="Zheng S."/>
            <person name="Li Y."/>
            <person name="Yu Y."/>
            <person name="Du H."/>
            <person name="Qi M."/>
            <person name="Li Y."/>
            <person name="Yu H."/>
            <person name="Cui Y."/>
            <person name="Wang N."/>
            <person name="Chen C."/>
            <person name="Wu H."/>
            <person name="Zhao Y."/>
            <person name="Zhang J."/>
            <person name="Li Y."/>
            <person name="Zhou W."/>
            <person name="Zhang B."/>
            <person name="Hu W."/>
            <person name="Eijk M."/>
            <person name="Tang J."/>
            <person name="Witsenboer H."/>
            <person name="Zhao S."/>
            <person name="Li Z."/>
            <person name="Zhang A."/>
            <person name="Wang D."/>
            <person name="Liang C."/>
        </authorList>
    </citation>
    <scope>NUCLEOTIDE SEQUENCE [LARGE SCALE GENOMIC DNA]</scope>
    <source>
        <strain evidence="2">cv. G1812</strain>
    </source>
</reference>
<keyword evidence="3" id="KW-1185">Reference proteome</keyword>